<evidence type="ECO:0000313" key="4">
    <source>
        <dbReference type="Proteomes" id="UP001217089"/>
    </source>
</evidence>
<organism evidence="3 4">
    <name type="scientific">Tegillarca granosa</name>
    <name type="common">Malaysian cockle</name>
    <name type="synonym">Anadara granosa</name>
    <dbReference type="NCBI Taxonomy" id="220873"/>
    <lineage>
        <taxon>Eukaryota</taxon>
        <taxon>Metazoa</taxon>
        <taxon>Spiralia</taxon>
        <taxon>Lophotrochozoa</taxon>
        <taxon>Mollusca</taxon>
        <taxon>Bivalvia</taxon>
        <taxon>Autobranchia</taxon>
        <taxon>Pteriomorphia</taxon>
        <taxon>Arcoida</taxon>
        <taxon>Arcoidea</taxon>
        <taxon>Arcidae</taxon>
        <taxon>Tegillarca</taxon>
    </lineage>
</organism>
<dbReference type="SUPFAM" id="SSF56496">
    <property type="entry name" value="Fibrinogen C-terminal domain-like"/>
    <property type="match status" value="1"/>
</dbReference>
<dbReference type="PANTHER" id="PTHR19143:SF327">
    <property type="entry name" value="FI21813P1-RELATED"/>
    <property type="match status" value="1"/>
</dbReference>
<gene>
    <name evidence="3" type="ORF">KUTeg_010961</name>
</gene>
<dbReference type="Gene3D" id="4.10.530.10">
    <property type="entry name" value="Gamma-fibrinogen Carboxyl Terminal Fragment, domain 2"/>
    <property type="match status" value="1"/>
</dbReference>
<dbReference type="InterPro" id="IPR036056">
    <property type="entry name" value="Fibrinogen-like_C"/>
</dbReference>
<sequence length="87" mass="10307">MKTDEGGDSLKYHNGCKFTTKDKDNDSSKSNCAVLYKSAWWYYECYHSNLNGIYKNNVINTKSINWYKFHNSHMSLKTSEMKIKRKH</sequence>
<dbReference type="PANTHER" id="PTHR19143">
    <property type="entry name" value="FIBRINOGEN/TENASCIN/ANGIOPOEITIN"/>
    <property type="match status" value="1"/>
</dbReference>
<evidence type="ECO:0000256" key="1">
    <source>
        <dbReference type="SAM" id="MobiDB-lite"/>
    </source>
</evidence>
<accession>A0ABQ9F5W5</accession>
<reference evidence="3 4" key="1">
    <citation type="submission" date="2022-12" db="EMBL/GenBank/DDBJ databases">
        <title>Chromosome-level genome of Tegillarca granosa.</title>
        <authorList>
            <person name="Kim J."/>
        </authorList>
    </citation>
    <scope>NUCLEOTIDE SEQUENCE [LARGE SCALE GENOMIC DNA]</scope>
    <source>
        <strain evidence="3">Teg-2019</strain>
        <tissue evidence="3">Adductor muscle</tissue>
    </source>
</reference>
<evidence type="ECO:0000259" key="2">
    <source>
        <dbReference type="PROSITE" id="PS51406"/>
    </source>
</evidence>
<proteinExistence type="predicted"/>
<dbReference type="InterPro" id="IPR050373">
    <property type="entry name" value="Fibrinogen_C-term_domain"/>
</dbReference>
<evidence type="ECO:0000313" key="3">
    <source>
        <dbReference type="EMBL" id="KAJ8311606.1"/>
    </source>
</evidence>
<dbReference type="PROSITE" id="PS51406">
    <property type="entry name" value="FIBRINOGEN_C_2"/>
    <property type="match status" value="1"/>
</dbReference>
<comment type="caution">
    <text evidence="3">The sequence shown here is derived from an EMBL/GenBank/DDBJ whole genome shotgun (WGS) entry which is preliminary data.</text>
</comment>
<keyword evidence="4" id="KW-1185">Reference proteome</keyword>
<feature type="compositionally biased region" description="Basic and acidic residues" evidence="1">
    <location>
        <begin position="1"/>
        <end position="11"/>
    </location>
</feature>
<dbReference type="Proteomes" id="UP001217089">
    <property type="component" value="Unassembled WGS sequence"/>
</dbReference>
<dbReference type="InterPro" id="IPR002181">
    <property type="entry name" value="Fibrinogen_a/b/g_C_dom"/>
</dbReference>
<name>A0ABQ9F5W5_TEGGR</name>
<dbReference type="PROSITE" id="PS00514">
    <property type="entry name" value="FIBRINOGEN_C_1"/>
    <property type="match status" value="1"/>
</dbReference>
<dbReference type="EMBL" id="JARBDR010000496">
    <property type="protein sequence ID" value="KAJ8311606.1"/>
    <property type="molecule type" value="Genomic_DNA"/>
</dbReference>
<feature type="region of interest" description="Disordered" evidence="1">
    <location>
        <begin position="1"/>
        <end position="29"/>
    </location>
</feature>
<protein>
    <recommendedName>
        <fullName evidence="2">Fibrinogen C-terminal domain-containing protein</fullName>
    </recommendedName>
</protein>
<dbReference type="Pfam" id="PF00147">
    <property type="entry name" value="Fibrinogen_C"/>
    <property type="match status" value="1"/>
</dbReference>
<dbReference type="InterPro" id="IPR020837">
    <property type="entry name" value="Fibrinogen_CS"/>
</dbReference>
<dbReference type="SMART" id="SM00186">
    <property type="entry name" value="FBG"/>
    <property type="match status" value="1"/>
</dbReference>
<feature type="domain" description="Fibrinogen C-terminal" evidence="2">
    <location>
        <begin position="1"/>
        <end position="87"/>
    </location>
</feature>